<dbReference type="Proteomes" id="UP001472677">
    <property type="component" value="Unassembled WGS sequence"/>
</dbReference>
<dbReference type="InterPro" id="IPR006694">
    <property type="entry name" value="Fatty_acid_hydroxylase"/>
</dbReference>
<protein>
    <submittedName>
        <fullName evidence="1">Uncharacterized protein</fullName>
    </submittedName>
</protein>
<name>A0ABR2B2Y3_9ROSI</name>
<evidence type="ECO:0000313" key="2">
    <source>
        <dbReference type="Proteomes" id="UP001472677"/>
    </source>
</evidence>
<dbReference type="EMBL" id="JBBPBM010000196">
    <property type="protein sequence ID" value="KAK8501125.1"/>
    <property type="molecule type" value="Genomic_DNA"/>
</dbReference>
<organism evidence="1 2">
    <name type="scientific">Hibiscus sabdariffa</name>
    <name type="common">roselle</name>
    <dbReference type="NCBI Taxonomy" id="183260"/>
    <lineage>
        <taxon>Eukaryota</taxon>
        <taxon>Viridiplantae</taxon>
        <taxon>Streptophyta</taxon>
        <taxon>Embryophyta</taxon>
        <taxon>Tracheophyta</taxon>
        <taxon>Spermatophyta</taxon>
        <taxon>Magnoliopsida</taxon>
        <taxon>eudicotyledons</taxon>
        <taxon>Gunneridae</taxon>
        <taxon>Pentapetalae</taxon>
        <taxon>rosids</taxon>
        <taxon>malvids</taxon>
        <taxon>Malvales</taxon>
        <taxon>Malvaceae</taxon>
        <taxon>Malvoideae</taxon>
        <taxon>Hibiscus</taxon>
    </lineage>
</organism>
<proteinExistence type="predicted"/>
<dbReference type="PANTHER" id="PTHR12863:SF12">
    <property type="entry name" value="FATTY ACID HYDROXYLASE DOMAIN-CONTAINING PROTEIN"/>
    <property type="match status" value="1"/>
</dbReference>
<evidence type="ECO:0000313" key="1">
    <source>
        <dbReference type="EMBL" id="KAK8501125.1"/>
    </source>
</evidence>
<dbReference type="Pfam" id="PF04116">
    <property type="entry name" value="FA_hydroxylase"/>
    <property type="match status" value="1"/>
</dbReference>
<dbReference type="PANTHER" id="PTHR12863">
    <property type="entry name" value="FATTY ACID HYDROXYLASE"/>
    <property type="match status" value="1"/>
</dbReference>
<comment type="caution">
    <text evidence="1">The sequence shown here is derived from an EMBL/GenBank/DDBJ whole genome shotgun (WGS) entry which is preliminary data.</text>
</comment>
<sequence>MVGDPTSLDTSYMLACFCLHPKRSHSYGGGLCSGLWHLHLDTSRVLSASFPFPWETPCTIYSMAVITSTRWTDYDSSPPPPRCDIDSARAAPALFGGALLGYVIYDCTHYYLHHGKPSKGYGQFLRRYHLNHHFKTENKGFGITSSIWDHVFGTFPATKVGVS</sequence>
<gene>
    <name evidence="1" type="ORF">V6N12_020373</name>
</gene>
<dbReference type="InterPro" id="IPR014430">
    <property type="entry name" value="Scs7"/>
</dbReference>
<reference evidence="1 2" key="1">
    <citation type="journal article" date="2024" name="G3 (Bethesda)">
        <title>Genome assembly of Hibiscus sabdariffa L. provides insights into metabolisms of medicinal natural products.</title>
        <authorList>
            <person name="Kim T."/>
        </authorList>
    </citation>
    <scope>NUCLEOTIDE SEQUENCE [LARGE SCALE GENOMIC DNA]</scope>
    <source>
        <strain evidence="1">TK-2024</strain>
        <tissue evidence="1">Old leaves</tissue>
    </source>
</reference>
<accession>A0ABR2B2Y3</accession>
<keyword evidence="2" id="KW-1185">Reference proteome</keyword>